<dbReference type="InterPro" id="IPR002831">
    <property type="entry name" value="Tscrpt_reg_TrmB_N"/>
</dbReference>
<dbReference type="RefSeq" id="WP_193996137.1">
    <property type="nucleotide sequence ID" value="NZ_JADEXP010000400.1"/>
</dbReference>
<reference evidence="2" key="1">
    <citation type="submission" date="2020-10" db="EMBL/GenBank/DDBJ databases">
        <authorList>
            <person name="Castelo-Branco R."/>
            <person name="Eusebio N."/>
            <person name="Adriana R."/>
            <person name="Vieira A."/>
            <person name="Brugerolle De Fraissinette N."/>
            <person name="Rezende De Castro R."/>
            <person name="Schneider M.P."/>
            <person name="Vasconcelos V."/>
            <person name="Leao P.N."/>
        </authorList>
    </citation>
    <scope>NUCLEOTIDE SEQUENCE</scope>
    <source>
        <strain evidence="2">LEGE 11479</strain>
    </source>
</reference>
<evidence type="ECO:0000313" key="3">
    <source>
        <dbReference type="Proteomes" id="UP000615026"/>
    </source>
</evidence>
<evidence type="ECO:0000259" key="1">
    <source>
        <dbReference type="Pfam" id="PF01978"/>
    </source>
</evidence>
<dbReference type="Proteomes" id="UP000615026">
    <property type="component" value="Unassembled WGS sequence"/>
</dbReference>
<keyword evidence="3" id="KW-1185">Reference proteome</keyword>
<sequence length="279" mass="31098">MAANESQPDGTALTRLTALGLTRYEAAVYLALLERQDFTPPQLATCAQVPRQRIYDVLASLCDRGLALERRSGKQRLFQAVAPKAGLTGLLQTKQQQYEREIEQQRQQTEQIVAALGPLYEAGHRNQDPLAYVEVLSDPARIAERGELLARGAQESICAFFTSPSLLSYEVGLKLVRPALERGLSYRTIYERNAWQDPSSQEFIRQCQTWGQEIRFVDAVPFKLQLFDGRSVLLSLQDPLVSTPSFTALSITHPGLAMTLKIAFESLWLKGTTEAPSSI</sequence>
<dbReference type="Pfam" id="PF01978">
    <property type="entry name" value="TrmB"/>
    <property type="match status" value="1"/>
</dbReference>
<dbReference type="InterPro" id="IPR051797">
    <property type="entry name" value="TrmB-like"/>
</dbReference>
<accession>A0A928ZZE7</accession>
<organism evidence="2 3">
    <name type="scientific">Leptolyngbya cf. ectocarpi LEGE 11479</name>
    <dbReference type="NCBI Taxonomy" id="1828722"/>
    <lineage>
        <taxon>Bacteria</taxon>
        <taxon>Bacillati</taxon>
        <taxon>Cyanobacteriota</taxon>
        <taxon>Cyanophyceae</taxon>
        <taxon>Leptolyngbyales</taxon>
        <taxon>Leptolyngbyaceae</taxon>
        <taxon>Leptolyngbya group</taxon>
        <taxon>Leptolyngbya</taxon>
    </lineage>
</organism>
<proteinExistence type="predicted"/>
<dbReference type="PANTHER" id="PTHR34293:SF1">
    <property type="entry name" value="HTH-TYPE TRANSCRIPTIONAL REGULATOR TRMBL2"/>
    <property type="match status" value="1"/>
</dbReference>
<dbReference type="SUPFAM" id="SSF46785">
    <property type="entry name" value="Winged helix' DNA-binding domain"/>
    <property type="match status" value="1"/>
</dbReference>
<gene>
    <name evidence="2" type="ORF">IQ260_26805</name>
</gene>
<name>A0A928ZZE7_LEPEC</name>
<feature type="domain" description="Transcription regulator TrmB N-terminal" evidence="1">
    <location>
        <begin position="16"/>
        <end position="83"/>
    </location>
</feature>
<evidence type="ECO:0000313" key="2">
    <source>
        <dbReference type="EMBL" id="MBE9070257.1"/>
    </source>
</evidence>
<dbReference type="InterPro" id="IPR036390">
    <property type="entry name" value="WH_DNA-bd_sf"/>
</dbReference>
<protein>
    <submittedName>
        <fullName evidence="2">Transcriptional regulator</fullName>
    </submittedName>
</protein>
<dbReference type="InterPro" id="IPR036388">
    <property type="entry name" value="WH-like_DNA-bd_sf"/>
</dbReference>
<dbReference type="Gene3D" id="1.10.10.10">
    <property type="entry name" value="Winged helix-like DNA-binding domain superfamily/Winged helix DNA-binding domain"/>
    <property type="match status" value="1"/>
</dbReference>
<dbReference type="PANTHER" id="PTHR34293">
    <property type="entry name" value="HTH-TYPE TRANSCRIPTIONAL REGULATOR TRMBL2"/>
    <property type="match status" value="1"/>
</dbReference>
<dbReference type="EMBL" id="JADEXP010000400">
    <property type="protein sequence ID" value="MBE9070257.1"/>
    <property type="molecule type" value="Genomic_DNA"/>
</dbReference>
<dbReference type="AlphaFoldDB" id="A0A928ZZE7"/>
<comment type="caution">
    <text evidence="2">The sequence shown here is derived from an EMBL/GenBank/DDBJ whole genome shotgun (WGS) entry which is preliminary data.</text>
</comment>